<name>A0AAD7R9I6_9TELE</name>
<dbReference type="Proteomes" id="UP001221898">
    <property type="component" value="Unassembled WGS sequence"/>
</dbReference>
<reference evidence="2" key="1">
    <citation type="journal article" date="2023" name="Science">
        <title>Genome structures resolve the early diversification of teleost fishes.</title>
        <authorList>
            <person name="Parey E."/>
            <person name="Louis A."/>
            <person name="Montfort J."/>
            <person name="Bouchez O."/>
            <person name="Roques C."/>
            <person name="Iampietro C."/>
            <person name="Lluch J."/>
            <person name="Castinel A."/>
            <person name="Donnadieu C."/>
            <person name="Desvignes T."/>
            <person name="Floi Bucao C."/>
            <person name="Jouanno E."/>
            <person name="Wen M."/>
            <person name="Mejri S."/>
            <person name="Dirks R."/>
            <person name="Jansen H."/>
            <person name="Henkel C."/>
            <person name="Chen W.J."/>
            <person name="Zahm M."/>
            <person name="Cabau C."/>
            <person name="Klopp C."/>
            <person name="Thompson A.W."/>
            <person name="Robinson-Rechavi M."/>
            <person name="Braasch I."/>
            <person name="Lecointre G."/>
            <person name="Bobe J."/>
            <person name="Postlethwait J.H."/>
            <person name="Berthelot C."/>
            <person name="Roest Crollius H."/>
            <person name="Guiguen Y."/>
        </authorList>
    </citation>
    <scope>NUCLEOTIDE SEQUENCE</scope>
    <source>
        <strain evidence="2">NC1722</strain>
    </source>
</reference>
<sequence>MPARSRASKAERLTHVTSVRPHGAAGRPSACFASPSQNRTINGENVEGTDRAREAFRFIIRAASASRQTGA</sequence>
<accession>A0AAD7R9I6</accession>
<evidence type="ECO:0000313" key="2">
    <source>
        <dbReference type="EMBL" id="KAJ8372127.1"/>
    </source>
</evidence>
<dbReference type="AlphaFoldDB" id="A0AAD7R9I6"/>
<proteinExistence type="predicted"/>
<evidence type="ECO:0000256" key="1">
    <source>
        <dbReference type="SAM" id="MobiDB-lite"/>
    </source>
</evidence>
<organism evidence="2 3">
    <name type="scientific">Aldrovandia affinis</name>
    <dbReference type="NCBI Taxonomy" id="143900"/>
    <lineage>
        <taxon>Eukaryota</taxon>
        <taxon>Metazoa</taxon>
        <taxon>Chordata</taxon>
        <taxon>Craniata</taxon>
        <taxon>Vertebrata</taxon>
        <taxon>Euteleostomi</taxon>
        <taxon>Actinopterygii</taxon>
        <taxon>Neopterygii</taxon>
        <taxon>Teleostei</taxon>
        <taxon>Notacanthiformes</taxon>
        <taxon>Halosauridae</taxon>
        <taxon>Aldrovandia</taxon>
    </lineage>
</organism>
<keyword evidence="3" id="KW-1185">Reference proteome</keyword>
<evidence type="ECO:0000313" key="3">
    <source>
        <dbReference type="Proteomes" id="UP001221898"/>
    </source>
</evidence>
<dbReference type="EMBL" id="JAINUG010000415">
    <property type="protein sequence ID" value="KAJ8372127.1"/>
    <property type="molecule type" value="Genomic_DNA"/>
</dbReference>
<comment type="caution">
    <text evidence="2">The sequence shown here is derived from an EMBL/GenBank/DDBJ whole genome shotgun (WGS) entry which is preliminary data.</text>
</comment>
<gene>
    <name evidence="2" type="ORF">AAFF_G00294420</name>
</gene>
<feature type="region of interest" description="Disordered" evidence="1">
    <location>
        <begin position="19"/>
        <end position="44"/>
    </location>
</feature>
<feature type="compositionally biased region" description="Polar residues" evidence="1">
    <location>
        <begin position="34"/>
        <end position="43"/>
    </location>
</feature>
<protein>
    <submittedName>
        <fullName evidence="2">Uncharacterized protein</fullName>
    </submittedName>
</protein>